<dbReference type="GO" id="GO:0005737">
    <property type="term" value="C:cytoplasm"/>
    <property type="evidence" value="ECO:0007669"/>
    <property type="project" value="TreeGrafter"/>
</dbReference>
<organism evidence="12 13">
    <name type="scientific">Didymodactylos carnosus</name>
    <dbReference type="NCBI Taxonomy" id="1234261"/>
    <lineage>
        <taxon>Eukaryota</taxon>
        <taxon>Metazoa</taxon>
        <taxon>Spiralia</taxon>
        <taxon>Gnathifera</taxon>
        <taxon>Rotifera</taxon>
        <taxon>Eurotatoria</taxon>
        <taxon>Bdelloidea</taxon>
        <taxon>Philodinida</taxon>
        <taxon>Philodinidae</taxon>
        <taxon>Didymodactylos</taxon>
    </lineage>
</organism>
<comment type="function">
    <text evidence="9">Zinc metalloprotease that mediates intramembrane proteolysis of proteins such as ATF6, ATF6B, SREBF1/SREBP1 and SREBF2/SREBP2. Catalyzes the second step in the proteolytic activation of the sterol regulatory element-binding proteins (SREBPs) SREBF1/SREBP1 and SREBF2/SREBP2: cleaves SREBPs within the first transmembrane segment, thereby releasing the N-terminal segment with a portion of the transmembrane segment attached. Mature N-terminal SREBP fragments shuttle to the nucleus and activate gene transcription. Also mediates the second step in the proteolytic activation of the cyclic AMP-dependent transcription factor ATF-6 (ATF6 and ATF6B). Involved in intramembrane proteolysis during bone formation. In astrocytes and osteoblasts, upon DNA damage and ER stress, mediates the second step of the regulated intramembrane proteolytic activation of the transcription factor CREB3L1, leading to the inhibition of cell-cycle progression.</text>
</comment>
<proteinExistence type="predicted"/>
<dbReference type="PANTHER" id="PTHR13325:SF3">
    <property type="entry name" value="MEMBRANE-BOUND TRANSCRIPTION FACTOR SITE-2 PROTEASE"/>
    <property type="match status" value="1"/>
</dbReference>
<evidence type="ECO:0000256" key="9">
    <source>
        <dbReference type="ARBA" id="ARBA00045828"/>
    </source>
</evidence>
<evidence type="ECO:0000256" key="7">
    <source>
        <dbReference type="ARBA" id="ARBA00023136"/>
    </source>
</evidence>
<evidence type="ECO:0000256" key="8">
    <source>
        <dbReference type="ARBA" id="ARBA00032658"/>
    </source>
</evidence>
<comment type="catalytic activity">
    <reaction evidence="1">
        <text>Cleaves several transcription factors that are type-2 transmembrane proteins within membrane-spanning domains. Known substrates include sterol regulatory element-binding protein (SREBP) -1, SREBP-2 and forms of the transcriptional activator ATF6. SREBP-2 is cleaved at the site 477-DRSRILL-|-CVLTFLCLSFNPLTSLLQWGGA-505. The residues Asn-Pro, 11 residues distal to the site of cleavage in the membrane-spanning domain, are important for cleavage by S2P endopeptidase. Replacement of either of these residues does not prevent cleavage, but there is no cleavage if both of these residues are replaced.</text>
        <dbReference type="EC" id="3.4.24.85"/>
    </reaction>
</comment>
<evidence type="ECO:0000256" key="10">
    <source>
        <dbReference type="SAM" id="Phobius"/>
    </source>
</evidence>
<reference evidence="12" key="1">
    <citation type="submission" date="2021-02" db="EMBL/GenBank/DDBJ databases">
        <authorList>
            <person name="Nowell W R."/>
        </authorList>
    </citation>
    <scope>NUCLEOTIDE SEQUENCE</scope>
</reference>
<evidence type="ECO:0000259" key="11">
    <source>
        <dbReference type="Pfam" id="PF02163"/>
    </source>
</evidence>
<comment type="subcellular location">
    <subcellularLocation>
        <location evidence="2">Endomembrane system</location>
        <topology evidence="2">Multi-pass membrane protein</topology>
    </subcellularLocation>
</comment>
<dbReference type="EC" id="3.4.24.85" evidence="3"/>
<keyword evidence="13" id="KW-1185">Reference proteome</keyword>
<evidence type="ECO:0000313" key="12">
    <source>
        <dbReference type="EMBL" id="CAF1538868.1"/>
    </source>
</evidence>
<dbReference type="PRINTS" id="PR01000">
    <property type="entry name" value="SREBPS2PTASE"/>
</dbReference>
<keyword evidence="5 10" id="KW-0812">Transmembrane</keyword>
<name>A0A815VYA5_9BILA</name>
<dbReference type="Proteomes" id="UP000663829">
    <property type="component" value="Unassembled WGS sequence"/>
</dbReference>
<dbReference type="GO" id="GO:0016020">
    <property type="term" value="C:membrane"/>
    <property type="evidence" value="ECO:0007669"/>
    <property type="project" value="InterPro"/>
</dbReference>
<feature type="non-terminal residue" evidence="12">
    <location>
        <position position="1"/>
    </location>
</feature>
<dbReference type="GO" id="GO:0031293">
    <property type="term" value="P:membrane protein intracellular domain proteolysis"/>
    <property type="evidence" value="ECO:0007669"/>
    <property type="project" value="TreeGrafter"/>
</dbReference>
<dbReference type="InterPro" id="IPR008915">
    <property type="entry name" value="Peptidase_M50"/>
</dbReference>
<evidence type="ECO:0000256" key="3">
    <source>
        <dbReference type="ARBA" id="ARBA00012347"/>
    </source>
</evidence>
<keyword evidence="7 10" id="KW-0472">Membrane</keyword>
<feature type="transmembrane region" description="Helical" evidence="10">
    <location>
        <begin position="203"/>
        <end position="224"/>
    </location>
</feature>
<dbReference type="InterPro" id="IPR001193">
    <property type="entry name" value="MBTPS2"/>
</dbReference>
<dbReference type="GO" id="GO:0012505">
    <property type="term" value="C:endomembrane system"/>
    <property type="evidence" value="ECO:0007669"/>
    <property type="project" value="UniProtKB-SubCell"/>
</dbReference>
<protein>
    <recommendedName>
        <fullName evidence="4">Membrane-bound transcription factor site-2 protease</fullName>
        <ecNumber evidence="3">3.4.24.85</ecNumber>
    </recommendedName>
    <alternativeName>
        <fullName evidence="8">Endopeptidase S2P</fullName>
    </alternativeName>
</protein>
<dbReference type="Pfam" id="PF02163">
    <property type="entry name" value="Peptidase_M50"/>
    <property type="match status" value="1"/>
</dbReference>
<sequence length="409" mass="46618">MKWRRSERVRLTKRPYLRLLRSFGCHVSFLNIGFYTTSFNRLFFRIGLSNARLWKIWFTCGILCAFVTAIIACLTLLFLPLQYFYIYNQNRAQSIARTGANLVQNADSITSTYSGGSSDTRNKMLIQPIIPGVNVPLEQLPHFFLALLICTVLHEFGHAVAASAEQIRVNGCGYFIFLLYPGAYVDLHQEQLQMISAVRQLRIYCAGVFHNMVLVAIALIFLLINPLIMKHLYTEAATNGGCLVARYVTDHPSCLFNSDCQGVRPDSSCLHPFSADNYTRLIRILHTKGPPILFVGDVHELHRSIRIESYKPNLSYIPFALITDIPLFFKYVGAFSFALAFFNSVPCYALDGQYILQAFVEYISPSLYKRRRLKFVNVYSTAPSATESQFNNCGHTRNEYLLTLKKMLE</sequence>
<feature type="transmembrane region" description="Helical" evidence="10">
    <location>
        <begin position="56"/>
        <end position="81"/>
    </location>
</feature>
<evidence type="ECO:0000313" key="13">
    <source>
        <dbReference type="Proteomes" id="UP000663829"/>
    </source>
</evidence>
<gene>
    <name evidence="12" type="ORF">GPM918_LOCUS38508</name>
</gene>
<dbReference type="PANTHER" id="PTHR13325">
    <property type="entry name" value="PROTEASE M50 MEMBRANE-BOUND TRANSCRIPTION FACTOR SITE 2 PROTEASE"/>
    <property type="match status" value="1"/>
</dbReference>
<dbReference type="GO" id="GO:1905897">
    <property type="term" value="P:regulation of response to endoplasmic reticulum stress"/>
    <property type="evidence" value="ECO:0007669"/>
    <property type="project" value="TreeGrafter"/>
</dbReference>
<dbReference type="GO" id="GO:0004222">
    <property type="term" value="F:metalloendopeptidase activity"/>
    <property type="evidence" value="ECO:0007669"/>
    <property type="project" value="InterPro"/>
</dbReference>
<evidence type="ECO:0000256" key="6">
    <source>
        <dbReference type="ARBA" id="ARBA00022989"/>
    </source>
</evidence>
<evidence type="ECO:0000256" key="4">
    <source>
        <dbReference type="ARBA" id="ARBA00014400"/>
    </source>
</evidence>
<evidence type="ECO:0000256" key="1">
    <source>
        <dbReference type="ARBA" id="ARBA00001350"/>
    </source>
</evidence>
<evidence type="ECO:0000256" key="2">
    <source>
        <dbReference type="ARBA" id="ARBA00004127"/>
    </source>
</evidence>
<dbReference type="AlphaFoldDB" id="A0A815VYA5"/>
<comment type="caution">
    <text evidence="12">The sequence shown here is derived from an EMBL/GenBank/DDBJ whole genome shotgun (WGS) entry which is preliminary data.</text>
</comment>
<feature type="transmembrane region" description="Helical" evidence="10">
    <location>
        <begin position="20"/>
        <end position="36"/>
    </location>
</feature>
<dbReference type="EMBL" id="CAJNOQ010025616">
    <property type="protein sequence ID" value="CAF1538868.1"/>
    <property type="molecule type" value="Genomic_DNA"/>
</dbReference>
<accession>A0A815VYA5</accession>
<evidence type="ECO:0000256" key="5">
    <source>
        <dbReference type="ARBA" id="ARBA00022692"/>
    </source>
</evidence>
<feature type="domain" description="Peptidase M50" evidence="11">
    <location>
        <begin position="143"/>
        <end position="376"/>
    </location>
</feature>
<keyword evidence="6 10" id="KW-1133">Transmembrane helix</keyword>